<evidence type="ECO:0000313" key="2">
    <source>
        <dbReference type="Proteomes" id="UP001595526"/>
    </source>
</evidence>
<sequence>MEPLHATRVPMFAHPVPVQTTNEPINIVPCTSNETDLLKHKLPLRKRK</sequence>
<keyword evidence="2" id="KW-1185">Reference proteome</keyword>
<comment type="caution">
    <text evidence="1">The sequence shown here is derived from an EMBL/GenBank/DDBJ whole genome shotgun (WGS) entry which is preliminary data.</text>
</comment>
<proteinExistence type="predicted"/>
<name>A0ABV7JNW6_9SPHI</name>
<evidence type="ECO:0000313" key="1">
    <source>
        <dbReference type="EMBL" id="MFC3199774.1"/>
    </source>
</evidence>
<organism evidence="1 2">
    <name type="scientific">Parapedobacter deserti</name>
    <dbReference type="NCBI Taxonomy" id="1912957"/>
    <lineage>
        <taxon>Bacteria</taxon>
        <taxon>Pseudomonadati</taxon>
        <taxon>Bacteroidota</taxon>
        <taxon>Sphingobacteriia</taxon>
        <taxon>Sphingobacteriales</taxon>
        <taxon>Sphingobacteriaceae</taxon>
        <taxon>Parapedobacter</taxon>
    </lineage>
</organism>
<accession>A0ABV7JNW6</accession>
<dbReference type="Proteomes" id="UP001595526">
    <property type="component" value="Unassembled WGS sequence"/>
</dbReference>
<gene>
    <name evidence="1" type="ORF">ACFOET_19305</name>
</gene>
<dbReference type="EMBL" id="JBHRTA010000060">
    <property type="protein sequence ID" value="MFC3199774.1"/>
    <property type="molecule type" value="Genomic_DNA"/>
</dbReference>
<reference evidence="2" key="1">
    <citation type="journal article" date="2019" name="Int. J. Syst. Evol. Microbiol.">
        <title>The Global Catalogue of Microorganisms (GCM) 10K type strain sequencing project: providing services to taxonomists for standard genome sequencing and annotation.</title>
        <authorList>
            <consortium name="The Broad Institute Genomics Platform"/>
            <consortium name="The Broad Institute Genome Sequencing Center for Infectious Disease"/>
            <person name="Wu L."/>
            <person name="Ma J."/>
        </authorList>
    </citation>
    <scope>NUCLEOTIDE SEQUENCE [LARGE SCALE GENOMIC DNA]</scope>
    <source>
        <strain evidence="2">KCTC 52416</strain>
    </source>
</reference>
<protein>
    <submittedName>
        <fullName evidence="1">Uncharacterized protein</fullName>
    </submittedName>
</protein>
<dbReference type="RefSeq" id="WP_379025719.1">
    <property type="nucleotide sequence ID" value="NZ_JBHRTA010000060.1"/>
</dbReference>